<feature type="transmembrane region" description="Helical" evidence="1">
    <location>
        <begin position="71"/>
        <end position="96"/>
    </location>
</feature>
<dbReference type="GeneID" id="25400340"/>
<sequence length="98" mass="11078">MKTKYVILLGLLSGLTSIFLFMSLDFYFFLDGPVRLWFTPFNVFILPIIVALLIVNILSHKFSFSEKIYSNLISGITAYIGSLLVMSIINSIILALRP</sequence>
<gene>
    <name evidence="2" type="ORF">HA332_01560</name>
</gene>
<keyword evidence="1" id="KW-0812">Transmembrane</keyword>
<feature type="transmembrane region" description="Helical" evidence="1">
    <location>
        <begin position="7"/>
        <end position="30"/>
    </location>
</feature>
<proteinExistence type="predicted"/>
<dbReference type="RefSeq" id="WP_052846627.1">
    <property type="nucleotide sequence ID" value="NZ_BAABQO010000006.1"/>
</dbReference>
<keyword evidence="1" id="KW-1133">Transmembrane helix</keyword>
<feature type="transmembrane region" description="Helical" evidence="1">
    <location>
        <begin position="36"/>
        <end position="59"/>
    </location>
</feature>
<reference evidence="2" key="1">
    <citation type="journal article" date="2020" name="bioRxiv">
        <title>A rank-normalized archaeal taxonomy based on genome phylogeny resolves widespread incomplete and uneven classifications.</title>
        <authorList>
            <person name="Rinke C."/>
            <person name="Chuvochina M."/>
            <person name="Mussig A.J."/>
            <person name="Chaumeil P.-A."/>
            <person name="Waite D.W."/>
            <person name="Whitman W.B."/>
            <person name="Parks D.H."/>
            <person name="Hugenholtz P."/>
        </authorList>
    </citation>
    <scope>NUCLEOTIDE SEQUENCE</scope>
    <source>
        <strain evidence="2">UBA8838</strain>
    </source>
</reference>
<protein>
    <submittedName>
        <fullName evidence="2">Uncharacterized protein</fullName>
    </submittedName>
</protein>
<organism evidence="2 3">
    <name type="scientific">Sulfurisphaera tokodaii</name>
    <dbReference type="NCBI Taxonomy" id="111955"/>
    <lineage>
        <taxon>Archaea</taxon>
        <taxon>Thermoproteota</taxon>
        <taxon>Thermoprotei</taxon>
        <taxon>Sulfolobales</taxon>
        <taxon>Sulfolobaceae</taxon>
        <taxon>Sulfurisphaera</taxon>
    </lineage>
</organism>
<evidence type="ECO:0000313" key="3">
    <source>
        <dbReference type="Proteomes" id="UP000646844"/>
    </source>
</evidence>
<evidence type="ECO:0000256" key="1">
    <source>
        <dbReference type="SAM" id="Phobius"/>
    </source>
</evidence>
<dbReference type="Proteomes" id="UP000646844">
    <property type="component" value="Unassembled WGS sequence"/>
</dbReference>
<dbReference type="EMBL" id="DUJO01000006">
    <property type="protein sequence ID" value="HII73104.1"/>
    <property type="molecule type" value="Genomic_DNA"/>
</dbReference>
<accession>A0A832TBU1</accession>
<comment type="caution">
    <text evidence="2">The sequence shown here is derived from an EMBL/GenBank/DDBJ whole genome shotgun (WGS) entry which is preliminary data.</text>
</comment>
<evidence type="ECO:0000313" key="2">
    <source>
        <dbReference type="EMBL" id="HII73104.1"/>
    </source>
</evidence>
<dbReference type="AlphaFoldDB" id="A0A832TBU1"/>
<keyword evidence="1" id="KW-0472">Membrane</keyword>
<name>A0A832TBU1_9CREN</name>